<feature type="transmembrane region" description="Helical" evidence="1">
    <location>
        <begin position="96"/>
        <end position="116"/>
    </location>
</feature>
<keyword evidence="1" id="KW-1133">Transmembrane helix</keyword>
<dbReference type="EMBL" id="MFTY01000015">
    <property type="protein sequence ID" value="OGI71347.1"/>
    <property type="molecule type" value="Genomic_DNA"/>
</dbReference>
<evidence type="ECO:0000256" key="1">
    <source>
        <dbReference type="SAM" id="Phobius"/>
    </source>
</evidence>
<gene>
    <name evidence="3" type="ORF">A3B84_00580</name>
</gene>
<dbReference type="STRING" id="1801748.A3B84_00580"/>
<accession>A0A1F6VNU3</accession>
<name>A0A1F6VNU3_9BACT</name>
<evidence type="ECO:0000259" key="2">
    <source>
        <dbReference type="Pfam" id="PF14360"/>
    </source>
</evidence>
<proteinExistence type="predicted"/>
<dbReference type="InterPro" id="IPR025749">
    <property type="entry name" value="Sphingomyelin_synth-like_dom"/>
</dbReference>
<dbReference type="AlphaFoldDB" id="A0A1F6VNU3"/>
<feature type="transmembrane region" description="Helical" evidence="1">
    <location>
        <begin position="21"/>
        <end position="38"/>
    </location>
</feature>
<dbReference type="Pfam" id="PF14360">
    <property type="entry name" value="PAP2_C"/>
    <property type="match status" value="1"/>
</dbReference>
<keyword evidence="1" id="KW-0812">Transmembrane</keyword>
<comment type="caution">
    <text evidence="3">The sequence shown here is derived from an EMBL/GenBank/DDBJ whole genome shotgun (WGS) entry which is preliminary data.</text>
</comment>
<evidence type="ECO:0000313" key="4">
    <source>
        <dbReference type="Proteomes" id="UP000177112"/>
    </source>
</evidence>
<dbReference type="Proteomes" id="UP000177112">
    <property type="component" value="Unassembled WGS sequence"/>
</dbReference>
<feature type="transmembrane region" description="Helical" evidence="1">
    <location>
        <begin position="66"/>
        <end position="84"/>
    </location>
</feature>
<keyword evidence="1" id="KW-0472">Membrane</keyword>
<feature type="transmembrane region" description="Helical" evidence="1">
    <location>
        <begin position="184"/>
        <end position="202"/>
    </location>
</feature>
<evidence type="ECO:0000313" key="3">
    <source>
        <dbReference type="EMBL" id="OGI71347.1"/>
    </source>
</evidence>
<feature type="transmembrane region" description="Helical" evidence="1">
    <location>
        <begin position="160"/>
        <end position="178"/>
    </location>
</feature>
<feature type="domain" description="Sphingomyelin synthase-like" evidence="2">
    <location>
        <begin position="134"/>
        <end position="197"/>
    </location>
</feature>
<organism evidence="3 4">
    <name type="scientific">Candidatus Nomurabacteria bacterium RIFCSPHIGHO2_02_FULL_35_13</name>
    <dbReference type="NCBI Taxonomy" id="1801748"/>
    <lineage>
        <taxon>Bacteria</taxon>
        <taxon>Candidatus Nomuraibacteriota</taxon>
    </lineage>
</organism>
<protein>
    <recommendedName>
        <fullName evidence="2">Sphingomyelin synthase-like domain-containing protein</fullName>
    </recommendedName>
</protein>
<feature type="transmembrane region" description="Helical" evidence="1">
    <location>
        <begin position="136"/>
        <end position="153"/>
    </location>
</feature>
<reference evidence="3 4" key="1">
    <citation type="journal article" date="2016" name="Nat. Commun.">
        <title>Thousands of microbial genomes shed light on interconnected biogeochemical processes in an aquifer system.</title>
        <authorList>
            <person name="Anantharaman K."/>
            <person name="Brown C.T."/>
            <person name="Hug L.A."/>
            <person name="Sharon I."/>
            <person name="Castelle C.J."/>
            <person name="Probst A.J."/>
            <person name="Thomas B.C."/>
            <person name="Singh A."/>
            <person name="Wilkins M.J."/>
            <person name="Karaoz U."/>
            <person name="Brodie E.L."/>
            <person name="Williams K.H."/>
            <person name="Hubbard S.S."/>
            <person name="Banfield J.F."/>
        </authorList>
    </citation>
    <scope>NUCLEOTIDE SEQUENCE [LARGE SCALE GENOMIC DNA]</scope>
</reference>
<sequence length="221" mass="25488">MKIYVQKWKYIMQDKKFITSLVVGFLFLILSLIINYLAGTYATKEASLSVTDIILSNIPVFDVDNIFIYGSLVFWIFTTLTLLYNPKKIPFSLKAVALFIIIRSVFISLTHLGPFPTQINIDSVGFFSKLIFDGDLFFSGHTGLPFLMALTFWQEKTLRYIFIISSIVFGLIVLMGHLHYSIDVLGAFFITYTIFHIAEFLFKKDRLFFYSEIKNSQDISL</sequence>